<comment type="caution">
    <text evidence="2">The sequence shown here is derived from an EMBL/GenBank/DDBJ whole genome shotgun (WGS) entry which is preliminary data.</text>
</comment>
<reference evidence="2" key="1">
    <citation type="submission" date="2013-04" db="EMBL/GenBank/DDBJ databases">
        <authorList>
            <person name="Harkins D.M."/>
            <person name="Durkin A.S."/>
            <person name="Brinkac L.M."/>
            <person name="Haft D.H."/>
            <person name="Selengut J.D."/>
            <person name="Sanka R."/>
            <person name="DePew J."/>
            <person name="Purushe J."/>
            <person name="Galloway R.L."/>
            <person name="Vinetz J.M."/>
            <person name="Sutton G.G."/>
            <person name="Nierman W.C."/>
            <person name="Fouts D.E."/>
        </authorList>
    </citation>
    <scope>NUCLEOTIDE SEQUENCE [LARGE SCALE GENOMIC DNA]</scope>
    <source>
        <strain evidence="2">CDC</strain>
    </source>
</reference>
<dbReference type="Proteomes" id="UP000013984">
    <property type="component" value="Unassembled WGS sequence"/>
</dbReference>
<evidence type="ECO:0000313" key="3">
    <source>
        <dbReference type="Proteomes" id="UP000013984"/>
    </source>
</evidence>
<evidence type="ECO:0000313" key="2">
    <source>
        <dbReference type="EMBL" id="EOQ97226.1"/>
    </source>
</evidence>
<dbReference type="STRING" id="1218599.LEP1GSC195_2719"/>
<dbReference type="InterPro" id="IPR038081">
    <property type="entry name" value="CalX-like_sf"/>
</dbReference>
<name>R9A4V8_9LEPT</name>
<evidence type="ECO:0000259" key="1">
    <source>
        <dbReference type="Pfam" id="PF07588"/>
    </source>
</evidence>
<dbReference type="EMBL" id="AOGZ02000014">
    <property type="protein sequence ID" value="EOQ97226.1"/>
    <property type="molecule type" value="Genomic_DNA"/>
</dbReference>
<dbReference type="AlphaFoldDB" id="R9A4V8"/>
<organism evidence="2 3">
    <name type="scientific">Leptospira wolbachii serovar Codice str. CDC</name>
    <dbReference type="NCBI Taxonomy" id="1218599"/>
    <lineage>
        <taxon>Bacteria</taxon>
        <taxon>Pseudomonadati</taxon>
        <taxon>Spirochaetota</taxon>
        <taxon>Spirochaetia</taxon>
        <taxon>Leptospirales</taxon>
        <taxon>Leptospiraceae</taxon>
        <taxon>Leptospira</taxon>
    </lineage>
</organism>
<protein>
    <submittedName>
        <fullName evidence="2">PF07588 family protein</fullName>
    </submittedName>
</protein>
<dbReference type="InterPro" id="IPR016186">
    <property type="entry name" value="C-type_lectin-like/link_sf"/>
</dbReference>
<gene>
    <name evidence="2" type="ORF">LEP1GSC195_2719</name>
</gene>
<dbReference type="SUPFAM" id="SSF56436">
    <property type="entry name" value="C-type lectin-like"/>
    <property type="match status" value="1"/>
</dbReference>
<keyword evidence="3" id="KW-1185">Reference proteome</keyword>
<dbReference type="OrthoDB" id="345734at2"/>
<dbReference type="Pfam" id="PF07588">
    <property type="entry name" value="DUF1554"/>
    <property type="match status" value="1"/>
</dbReference>
<dbReference type="InterPro" id="IPR016187">
    <property type="entry name" value="CTDL_fold"/>
</dbReference>
<dbReference type="RefSeq" id="WP_015682529.1">
    <property type="nucleotide sequence ID" value="NZ_AOGZ02000014.1"/>
</dbReference>
<proteinExistence type="predicted"/>
<dbReference type="InterPro" id="IPR011448">
    <property type="entry name" value="DUF1554"/>
</dbReference>
<feature type="domain" description="DUF1554" evidence="1">
    <location>
        <begin position="198"/>
        <end position="324"/>
    </location>
</feature>
<dbReference type="PROSITE" id="PS51257">
    <property type="entry name" value="PROKAR_LIPOPROTEIN"/>
    <property type="match status" value="1"/>
</dbReference>
<sequence>MLFVLKLEKIYISRSKKITLWFLVSFFTFVSCAKSVYNSVCDPNSRAYSETSILLGLLGEKKHPCFPGVRIVSNPGLNLSSYRGKISEFGGNAIQGSALTFESFLGAAPKDTVSVQVIVSNPSYATVSPTSFVWTPNDWEVSRYITVTAVNDTFINGTRNFTIGLSPSSNDTSMRLQDQTISMDIVDNDKIIFITTGTYTGILGGVYGADAICQADAKCPAGKICKTMLVDAGSDSRQASNTANLGDGQIDWVLKPFSTYVRNDTPTVIATTTANSLFTFPVVGIRPSSSTIWTGLSADWTSHTTNHCGSWGLNSGNGQAGDSGGTGTSSIALGGFTCSSNLPLYCVEQ</sequence>
<dbReference type="Gene3D" id="3.10.100.10">
    <property type="entry name" value="Mannose-Binding Protein A, subunit A"/>
    <property type="match status" value="1"/>
</dbReference>
<accession>R9A4V8</accession>
<dbReference type="SUPFAM" id="SSF141072">
    <property type="entry name" value="CalX-like"/>
    <property type="match status" value="1"/>
</dbReference>